<proteinExistence type="predicted"/>
<gene>
    <name evidence="2" type="ORF">CYMTET_21696</name>
</gene>
<accession>A0AAE0L2M8</accession>
<protein>
    <submittedName>
        <fullName evidence="2">Uncharacterized protein</fullName>
    </submittedName>
</protein>
<reference evidence="2 3" key="1">
    <citation type="journal article" date="2015" name="Genome Biol. Evol.">
        <title>Comparative Genomics of a Bacterivorous Green Alga Reveals Evolutionary Causalities and Consequences of Phago-Mixotrophic Mode of Nutrition.</title>
        <authorList>
            <person name="Burns J.A."/>
            <person name="Paasch A."/>
            <person name="Narechania A."/>
            <person name="Kim E."/>
        </authorList>
    </citation>
    <scope>NUCLEOTIDE SEQUENCE [LARGE SCALE GENOMIC DNA]</scope>
    <source>
        <strain evidence="2 3">PLY_AMNH</strain>
    </source>
</reference>
<sequence>MGHFDRNAWATDFPPEEVGTPRIRSNTMGASRSFGLTPAASTSSDSKLRNVLFGNVLGRLGRSGSLDSRPGSAPPAPRRLDKELESWAVVDPPLKPSQSSDSALIATVVDAQRSTLSSTGVNSIAARGEDPASEPSRIDSASESADVAEATITPEQADEAATAVSAASESADVAEATITPEQADEAATAVSAASESADVAEATITPEQADEAATAVPAASSMALVDSEMESGSALPDTAGVAEVEAARTAPSEPGGVHVIEQPNRRVSVLCASLPHTKARVRLRVSLGALSCAACHLCGARGPCSGRGTCAASLGMSGSFLFGLPPVQHTAGVGRLLATARLLSGLQPVQGVTGLNLCVAVQGASCVRYDEHKAAVSVRGPPPPCTL</sequence>
<organism evidence="2 3">
    <name type="scientific">Cymbomonas tetramitiformis</name>
    <dbReference type="NCBI Taxonomy" id="36881"/>
    <lineage>
        <taxon>Eukaryota</taxon>
        <taxon>Viridiplantae</taxon>
        <taxon>Chlorophyta</taxon>
        <taxon>Pyramimonadophyceae</taxon>
        <taxon>Pyramimonadales</taxon>
        <taxon>Pyramimonadaceae</taxon>
        <taxon>Cymbomonas</taxon>
    </lineage>
</organism>
<name>A0AAE0L2M8_9CHLO</name>
<evidence type="ECO:0000256" key="1">
    <source>
        <dbReference type="SAM" id="MobiDB-lite"/>
    </source>
</evidence>
<keyword evidence="3" id="KW-1185">Reference proteome</keyword>
<dbReference type="Proteomes" id="UP001190700">
    <property type="component" value="Unassembled WGS sequence"/>
</dbReference>
<feature type="region of interest" description="Disordered" evidence="1">
    <location>
        <begin position="116"/>
        <end position="146"/>
    </location>
</feature>
<dbReference type="EMBL" id="LGRX02010700">
    <property type="protein sequence ID" value="KAK3269881.1"/>
    <property type="molecule type" value="Genomic_DNA"/>
</dbReference>
<evidence type="ECO:0000313" key="2">
    <source>
        <dbReference type="EMBL" id="KAK3269881.1"/>
    </source>
</evidence>
<feature type="region of interest" description="Disordered" evidence="1">
    <location>
        <begin position="1"/>
        <end position="42"/>
    </location>
</feature>
<dbReference type="AlphaFoldDB" id="A0AAE0L2M8"/>
<comment type="caution">
    <text evidence="2">The sequence shown here is derived from an EMBL/GenBank/DDBJ whole genome shotgun (WGS) entry which is preliminary data.</text>
</comment>
<evidence type="ECO:0000313" key="3">
    <source>
        <dbReference type="Proteomes" id="UP001190700"/>
    </source>
</evidence>